<name>A0A7M5X2B6_9CNID</name>
<evidence type="ECO:0000313" key="2">
    <source>
        <dbReference type="EnsemblMetazoa" id="CLYHEMP016537.1"/>
    </source>
</evidence>
<feature type="compositionally biased region" description="Basic and acidic residues" evidence="1">
    <location>
        <begin position="246"/>
        <end position="260"/>
    </location>
</feature>
<feature type="compositionally biased region" description="Basic residues" evidence="1">
    <location>
        <begin position="188"/>
        <end position="202"/>
    </location>
</feature>
<protein>
    <submittedName>
        <fullName evidence="2">Uncharacterized protein</fullName>
    </submittedName>
</protein>
<organism evidence="2 3">
    <name type="scientific">Clytia hemisphaerica</name>
    <dbReference type="NCBI Taxonomy" id="252671"/>
    <lineage>
        <taxon>Eukaryota</taxon>
        <taxon>Metazoa</taxon>
        <taxon>Cnidaria</taxon>
        <taxon>Hydrozoa</taxon>
        <taxon>Hydroidolina</taxon>
        <taxon>Leptothecata</taxon>
        <taxon>Obeliida</taxon>
        <taxon>Clytiidae</taxon>
        <taxon>Clytia</taxon>
    </lineage>
</organism>
<accession>A0A7M5X2B6</accession>
<feature type="region of interest" description="Disordered" evidence="1">
    <location>
        <begin position="170"/>
        <end position="387"/>
    </location>
</feature>
<feature type="compositionally biased region" description="Basic residues" evidence="1">
    <location>
        <begin position="290"/>
        <end position="304"/>
    </location>
</feature>
<feature type="compositionally biased region" description="Polar residues" evidence="1">
    <location>
        <begin position="279"/>
        <end position="288"/>
    </location>
</feature>
<feature type="compositionally biased region" description="Basic and acidic residues" evidence="1">
    <location>
        <begin position="348"/>
        <end position="362"/>
    </location>
</feature>
<sequence length="387" mass="44296">MRRSIINLDNIYEDGVDFTIENSIPIFALGNRVPVIQHLNIGSVVKSTLPAYSTLRNGDCGYFRRRRPTLLLGGEAVDSNIDRSEYHQRSVLNNTPDVIDLTSDCEDSLCDKSFVISETTQSARSDVGRFTQSHDFLRSANEQQSQRQPDVWNLPTKPIPSVIDLTSDTESGYDLLSPTNSQNTQRFGKSHRRRKRRNRKPYQRYFQVLANGIPAESPDNEESEKSELSPLPFFPSTSNLANIISMDDKARTESFKESKRAGKRKRDYHESESGDDLLSPTNSQNTQRFGKPHRRQKRRNRKSYQRYFQVLANGIPSESPENEKNDKADLNPLPFFPSTSNLANIISMDDKARAESFKESKRAGKRKRDYNAGYNYDERSVKTPRLN</sequence>
<keyword evidence="3" id="KW-1185">Reference proteome</keyword>
<dbReference type="EnsemblMetazoa" id="CLYHEMT016537.1">
    <property type="protein sequence ID" value="CLYHEMP016537.1"/>
    <property type="gene ID" value="CLYHEMG016537"/>
</dbReference>
<evidence type="ECO:0000313" key="3">
    <source>
        <dbReference type="Proteomes" id="UP000594262"/>
    </source>
</evidence>
<evidence type="ECO:0000256" key="1">
    <source>
        <dbReference type="SAM" id="MobiDB-lite"/>
    </source>
</evidence>
<dbReference type="AlphaFoldDB" id="A0A7M5X2B6"/>
<reference evidence="2" key="1">
    <citation type="submission" date="2021-01" db="UniProtKB">
        <authorList>
            <consortium name="EnsemblMetazoa"/>
        </authorList>
    </citation>
    <scope>IDENTIFICATION</scope>
</reference>
<proteinExistence type="predicted"/>
<dbReference type="Proteomes" id="UP000594262">
    <property type="component" value="Unplaced"/>
</dbReference>